<comment type="similarity">
    <text evidence="3 9">Belongs to the TFB2 family.</text>
</comment>
<comment type="caution">
    <text evidence="11">The sequence shown here is derived from an EMBL/GenBank/DDBJ whole genome shotgun (WGS) entry which is preliminary data.</text>
</comment>
<dbReference type="PANTHER" id="PTHR13152">
    <property type="entry name" value="TFIIH, POLYPEPTIDE 4"/>
    <property type="match status" value="1"/>
</dbReference>
<dbReference type="PANTHER" id="PTHR13152:SF0">
    <property type="entry name" value="GENERAL TRANSCRIPTION FACTOR IIH SUBUNIT 4"/>
    <property type="match status" value="1"/>
</dbReference>
<dbReference type="AlphaFoldDB" id="J9D1M0"/>
<dbReference type="InterPro" id="IPR040662">
    <property type="entry name" value="Tfb2_C"/>
</dbReference>
<evidence type="ECO:0000256" key="9">
    <source>
        <dbReference type="RuleBase" id="RU364024"/>
    </source>
</evidence>
<keyword evidence="12" id="KW-1185">Reference proteome</keyword>
<dbReference type="Proteomes" id="UP000003163">
    <property type="component" value="Unassembled WGS sequence"/>
</dbReference>
<dbReference type="VEuPathDB" id="MicrosporidiaDB:EDEG_03937"/>
<reference evidence="12" key="2">
    <citation type="submission" date="2015-07" db="EMBL/GenBank/DDBJ databases">
        <title>Contrasting host-pathogen interactions and genome evolution in two generalist and specialist microsporidian pathogens of mosquitoes.</title>
        <authorList>
            <consortium name="The Broad Institute Genomics Platform"/>
            <consortium name="The Broad Institute Genome Sequencing Center for Infectious Disease"/>
            <person name="Cuomo C.A."/>
            <person name="Sanscrainte N.D."/>
            <person name="Goldberg J.M."/>
            <person name="Heiman D."/>
            <person name="Young S."/>
            <person name="Zeng Q."/>
            <person name="Becnel J.J."/>
            <person name="Birren B.W."/>
        </authorList>
    </citation>
    <scope>NUCLEOTIDE SEQUENCE [LARGE SCALE GENOMIC DNA]</scope>
    <source>
        <strain evidence="12">USNM 41457</strain>
    </source>
</reference>
<dbReference type="InParanoid" id="J9D1M0"/>
<evidence type="ECO:0000256" key="8">
    <source>
        <dbReference type="ARBA" id="ARBA00023242"/>
    </source>
</evidence>
<dbReference type="STRING" id="1003232.J9D1M0"/>
<dbReference type="OMA" id="EESEMFI"/>
<dbReference type="GO" id="GO:0000439">
    <property type="term" value="C:transcription factor TFIIH core complex"/>
    <property type="evidence" value="ECO:0007669"/>
    <property type="project" value="InterPro"/>
</dbReference>
<feature type="domain" description="Transcription factor Tfb2 C-terminal" evidence="10">
    <location>
        <begin position="393"/>
        <end position="460"/>
    </location>
</feature>
<reference evidence="11 12" key="1">
    <citation type="submission" date="2011-08" db="EMBL/GenBank/DDBJ databases">
        <authorList>
            <person name="Liu Z.J."/>
            <person name="Shi F.L."/>
            <person name="Lu J.Q."/>
            <person name="Li M."/>
            <person name="Wang Z.L."/>
        </authorList>
    </citation>
    <scope>NUCLEOTIDE SEQUENCE [LARGE SCALE GENOMIC DNA]</scope>
    <source>
        <strain evidence="11 12">USNM 41457</strain>
    </source>
</reference>
<keyword evidence="4 9" id="KW-0227">DNA damage</keyword>
<evidence type="ECO:0000313" key="11">
    <source>
        <dbReference type="EMBL" id="EJW01474.1"/>
    </source>
</evidence>
<keyword evidence="7 9" id="KW-0234">DNA repair</keyword>
<organism evidence="11 12">
    <name type="scientific">Edhazardia aedis (strain USNM 41457)</name>
    <name type="common">Microsporidian parasite</name>
    <dbReference type="NCBI Taxonomy" id="1003232"/>
    <lineage>
        <taxon>Eukaryota</taxon>
        <taxon>Fungi</taxon>
        <taxon>Fungi incertae sedis</taxon>
        <taxon>Microsporidia</taxon>
        <taxon>Edhazardia</taxon>
    </lineage>
</organism>
<dbReference type="Gene3D" id="3.30.70.2610">
    <property type="match status" value="1"/>
</dbReference>
<evidence type="ECO:0000256" key="3">
    <source>
        <dbReference type="ARBA" id="ARBA00007132"/>
    </source>
</evidence>
<dbReference type="Pfam" id="PF03849">
    <property type="entry name" value="Tfb2"/>
    <property type="match status" value="1"/>
</dbReference>
<evidence type="ECO:0000256" key="2">
    <source>
        <dbReference type="ARBA" id="ARBA00004123"/>
    </source>
</evidence>
<dbReference type="OrthoDB" id="364513at2759"/>
<dbReference type="HOGENOM" id="CLU_027280_4_0_1"/>
<dbReference type="FunCoup" id="J9D1M0">
    <property type="interactions" value="92"/>
</dbReference>
<evidence type="ECO:0000313" key="12">
    <source>
        <dbReference type="Proteomes" id="UP000003163"/>
    </source>
</evidence>
<dbReference type="GO" id="GO:0001671">
    <property type="term" value="F:ATPase activator activity"/>
    <property type="evidence" value="ECO:0007669"/>
    <property type="project" value="InterPro"/>
</dbReference>
<keyword evidence="6 9" id="KW-0804">Transcription</keyword>
<gene>
    <name evidence="11" type="ORF">EDEG_03937</name>
</gene>
<dbReference type="GO" id="GO:0003690">
    <property type="term" value="F:double-stranded DNA binding"/>
    <property type="evidence" value="ECO:0007669"/>
    <property type="project" value="TreeGrafter"/>
</dbReference>
<evidence type="ECO:0000256" key="7">
    <source>
        <dbReference type="ARBA" id="ARBA00023204"/>
    </source>
</evidence>
<keyword evidence="5 9" id="KW-0805">Transcription regulation</keyword>
<evidence type="ECO:0000256" key="4">
    <source>
        <dbReference type="ARBA" id="ARBA00022763"/>
    </source>
</evidence>
<keyword evidence="8 9" id="KW-0539">Nucleus</keyword>
<protein>
    <recommendedName>
        <fullName evidence="9">RNA polymerase II transcription factor B subunit 2</fullName>
    </recommendedName>
</protein>
<sequence length="465" mass="54376">MHLNGNIINFISKLPKTDRDFLYGNEIFSCSLIKTMDKITKCLVVQLCSLRINLNNLKKKDFYAKKSQEIIKALKCLNDLGLIVKKSDYIELDFTFRDSLVSGFKDICRNSRIVDNFDDSTNLGLGIFNIQNNDKYLGTENYNMSPVKSIENIKKTVTIFNDYESKNTSNKSFQKYEEILHLIVDQQETPKNEEILKLLTFSRILNKNLEITNTGFDFLLKTRKEQLWILLITTIKYLKSTMKIEEKDFILLIFELCEKRPYKSYKIINCPSSIQTCINYMSKLGLLENSIKNNTVILSISPLFINLFEENLVLSESFMYIETNFKLYAYTTSKYDFSILSLFSKISCKLPNLISAIINEDSVNTAFDKKISAKQISYYLKSKGKNVPKNVVEQVYIWESKRNRIKTSECTLFKGFLNLMDFKKAVDVCKEKHWLVDVYEDKRFIFVNNLYAEEFKEYIKNSSLR</sequence>
<dbReference type="GO" id="GO:0005675">
    <property type="term" value="C:transcription factor TFIIH holo complex"/>
    <property type="evidence" value="ECO:0007669"/>
    <property type="project" value="TreeGrafter"/>
</dbReference>
<accession>J9D1M0</accession>
<dbReference type="Pfam" id="PF18307">
    <property type="entry name" value="Tfb2_C"/>
    <property type="match status" value="1"/>
</dbReference>
<evidence type="ECO:0000256" key="6">
    <source>
        <dbReference type="ARBA" id="ARBA00023163"/>
    </source>
</evidence>
<dbReference type="InterPro" id="IPR004598">
    <property type="entry name" value="TFIIH_p52/Tfb2"/>
</dbReference>
<evidence type="ECO:0000256" key="5">
    <source>
        <dbReference type="ARBA" id="ARBA00023015"/>
    </source>
</evidence>
<comment type="subcellular location">
    <subcellularLocation>
        <location evidence="2 9">Nucleus</location>
    </subcellularLocation>
</comment>
<evidence type="ECO:0000256" key="1">
    <source>
        <dbReference type="ARBA" id="ARBA00002817"/>
    </source>
</evidence>
<comment type="function">
    <text evidence="1">Component of the general transcription and DNA repair factor IIH (TFIIH) core complex, which is involved in general and transcription-coupled nucleotide excision repair (NER) of damaged DNA and, when complexed to TFIIK, in RNA transcription by RNA polymerase II. In NER, TFIIH acts by opening DNA around the lesion to allow the excision of the damaged oligonucleotide and its replacement by a new DNA fragment. In transcription, TFIIH has an essential role in transcription initiation. When the pre-initiation complex (PIC) has been established, TFIIH is required for promoter opening and promoter escape. Phosphorylation of the C-terminal tail (CTD) of the largest subunit of RNA polymerase II by the kinase module TFIIK controls the initiation of transcription.</text>
</comment>
<comment type="function">
    <text evidence="9">Component of the general transcription and DNA repair factor IIH (TFIIH) core complex which is involved in general and transcription-coupled nucleotide excision repair (NER) of damaged DNA.</text>
</comment>
<name>J9D1M0_EDHAE</name>
<proteinExistence type="inferred from homology"/>
<evidence type="ECO:0000259" key="10">
    <source>
        <dbReference type="Pfam" id="PF18307"/>
    </source>
</evidence>
<dbReference type="EMBL" id="AFBI03000152">
    <property type="protein sequence ID" value="EJW01474.1"/>
    <property type="molecule type" value="Genomic_DNA"/>
</dbReference>
<dbReference type="GO" id="GO:0006289">
    <property type="term" value="P:nucleotide-excision repair"/>
    <property type="evidence" value="ECO:0007669"/>
    <property type="project" value="InterPro"/>
</dbReference>